<proteinExistence type="inferred from homology"/>
<dbReference type="Gene3D" id="3.40.190.10">
    <property type="entry name" value="Periplasmic binding protein-like II"/>
    <property type="match status" value="2"/>
</dbReference>
<dbReference type="PRINTS" id="PR00039">
    <property type="entry name" value="HTHLYSR"/>
</dbReference>
<dbReference type="PANTHER" id="PTHR30537">
    <property type="entry name" value="HTH-TYPE TRANSCRIPTIONAL REGULATOR"/>
    <property type="match status" value="1"/>
</dbReference>
<protein>
    <submittedName>
        <fullName evidence="6">Glycine cleavage system transcriptional activator</fullName>
    </submittedName>
</protein>
<dbReference type="GO" id="GO:0006351">
    <property type="term" value="P:DNA-templated transcription"/>
    <property type="evidence" value="ECO:0007669"/>
    <property type="project" value="TreeGrafter"/>
</dbReference>
<dbReference type="GO" id="GO:0043565">
    <property type="term" value="F:sequence-specific DNA binding"/>
    <property type="evidence" value="ECO:0007669"/>
    <property type="project" value="TreeGrafter"/>
</dbReference>
<evidence type="ECO:0000256" key="1">
    <source>
        <dbReference type="ARBA" id="ARBA00009437"/>
    </source>
</evidence>
<dbReference type="InterPro" id="IPR036388">
    <property type="entry name" value="WH-like_DNA-bd_sf"/>
</dbReference>
<dbReference type="RefSeq" id="WP_119144419.1">
    <property type="nucleotide sequence ID" value="NZ_CBCSFL010000001.1"/>
</dbReference>
<keyword evidence="3" id="KW-0238">DNA-binding</keyword>
<dbReference type="SUPFAM" id="SSF53850">
    <property type="entry name" value="Periplasmic binding protein-like II"/>
    <property type="match status" value="1"/>
</dbReference>
<keyword evidence="2" id="KW-0805">Transcription regulation</keyword>
<dbReference type="AlphaFoldDB" id="A0A383RY93"/>
<organism evidence="6 7">
    <name type="scientific">Pseudomonas reidholzensis</name>
    <dbReference type="NCBI Taxonomy" id="1785162"/>
    <lineage>
        <taxon>Bacteria</taxon>
        <taxon>Pseudomonadati</taxon>
        <taxon>Pseudomonadota</taxon>
        <taxon>Gammaproteobacteria</taxon>
        <taxon>Pseudomonadales</taxon>
        <taxon>Pseudomonadaceae</taxon>
        <taxon>Pseudomonas</taxon>
    </lineage>
</organism>
<evidence type="ECO:0000313" key="7">
    <source>
        <dbReference type="Proteomes" id="UP000263595"/>
    </source>
</evidence>
<reference evidence="7" key="1">
    <citation type="submission" date="2018-08" db="EMBL/GenBank/DDBJ databases">
        <authorList>
            <person name="Blom J."/>
        </authorList>
    </citation>
    <scope>NUCLEOTIDE SEQUENCE [LARGE SCALE GENOMIC DNA]</scope>
    <source>
        <strain evidence="7">CCOS 865</strain>
    </source>
</reference>
<gene>
    <name evidence="6" type="primary">gcvA3</name>
    <name evidence="6" type="ORF">CCOS865_04145</name>
</gene>
<dbReference type="InterPro" id="IPR036390">
    <property type="entry name" value="WH_DNA-bd_sf"/>
</dbReference>
<dbReference type="InterPro" id="IPR005119">
    <property type="entry name" value="LysR_subst-bd"/>
</dbReference>
<dbReference type="Pfam" id="PF03466">
    <property type="entry name" value="LysR_substrate"/>
    <property type="match status" value="1"/>
</dbReference>
<dbReference type="Pfam" id="PF00126">
    <property type="entry name" value="HTH_1"/>
    <property type="match status" value="1"/>
</dbReference>
<dbReference type="SUPFAM" id="SSF46785">
    <property type="entry name" value="Winged helix' DNA-binding domain"/>
    <property type="match status" value="1"/>
</dbReference>
<accession>A0A383RY93</accession>
<dbReference type="FunFam" id="1.10.10.10:FF:000001">
    <property type="entry name" value="LysR family transcriptional regulator"/>
    <property type="match status" value="1"/>
</dbReference>
<evidence type="ECO:0000259" key="5">
    <source>
        <dbReference type="PROSITE" id="PS50931"/>
    </source>
</evidence>
<keyword evidence="7" id="KW-1185">Reference proteome</keyword>
<dbReference type="Gene3D" id="1.10.10.10">
    <property type="entry name" value="Winged helix-like DNA-binding domain superfamily/Winged helix DNA-binding domain"/>
    <property type="match status" value="1"/>
</dbReference>
<dbReference type="InterPro" id="IPR000847">
    <property type="entry name" value="LysR_HTH_N"/>
</dbReference>
<dbReference type="GO" id="GO:0003700">
    <property type="term" value="F:DNA-binding transcription factor activity"/>
    <property type="evidence" value="ECO:0007669"/>
    <property type="project" value="InterPro"/>
</dbReference>
<dbReference type="OrthoDB" id="5526340at2"/>
<dbReference type="PANTHER" id="PTHR30537:SF79">
    <property type="entry name" value="TRANSCRIPTIONAL REGULATOR-RELATED"/>
    <property type="match status" value="1"/>
</dbReference>
<comment type="similarity">
    <text evidence="1">Belongs to the LysR transcriptional regulatory family.</text>
</comment>
<evidence type="ECO:0000256" key="3">
    <source>
        <dbReference type="ARBA" id="ARBA00023125"/>
    </source>
</evidence>
<dbReference type="EMBL" id="UNOZ01000030">
    <property type="protein sequence ID" value="SYX91865.1"/>
    <property type="molecule type" value="Genomic_DNA"/>
</dbReference>
<name>A0A383RY93_9PSED</name>
<sequence length="306" mass="33658">MAIDRLPPLNAVRAFEAAARLGSYVAASQALHVTQPAIGRHVKNLEDWLGVRLLERSSRDVKLTLQGAHYYQAVAESLQILADAGTRLARRDSERWLRILCVPAFASRWLTPQIEALRALRPELKIAIEPNASFTAVDQRQADLAIAYGLPGELTGVREVLIRPEVFAVCSPSYLARLPGQLQAADLPSCKLIHVDDGTWWNSWFAAIGLRVRVTSDASHMSNDIVLNLAQRGHGVALATEVLVQRELQEGSLVKCVDEAVALESYQLLTPQNAPGEDALWFMEWIGRTLRESFPSANVASASPLL</sequence>
<keyword evidence="4" id="KW-0804">Transcription</keyword>
<dbReference type="InterPro" id="IPR058163">
    <property type="entry name" value="LysR-type_TF_proteobact-type"/>
</dbReference>
<dbReference type="Proteomes" id="UP000263595">
    <property type="component" value="Unassembled WGS sequence"/>
</dbReference>
<evidence type="ECO:0000256" key="4">
    <source>
        <dbReference type="ARBA" id="ARBA00023163"/>
    </source>
</evidence>
<evidence type="ECO:0000256" key="2">
    <source>
        <dbReference type="ARBA" id="ARBA00023015"/>
    </source>
</evidence>
<dbReference type="PROSITE" id="PS50931">
    <property type="entry name" value="HTH_LYSR"/>
    <property type="match status" value="1"/>
</dbReference>
<feature type="domain" description="HTH lysR-type" evidence="5">
    <location>
        <begin position="7"/>
        <end position="64"/>
    </location>
</feature>
<evidence type="ECO:0000313" key="6">
    <source>
        <dbReference type="EMBL" id="SYX91865.1"/>
    </source>
</evidence>